<dbReference type="Proteomes" id="UP000188243">
    <property type="component" value="Chromosome"/>
</dbReference>
<dbReference type="InterPro" id="IPR018946">
    <property type="entry name" value="PhoD-like_MPP"/>
</dbReference>
<reference evidence="2 3" key="1">
    <citation type="submission" date="2017-02" db="EMBL/GenBank/DDBJ databases">
        <title>Complete genome sequence of the cold-active Pseudoalteromonas aliena strain EH1 isolated from Arctic seawater.</title>
        <authorList>
            <person name="Kim E."/>
            <person name="Heo E."/>
            <person name="Kim H."/>
            <person name="Kim D."/>
        </authorList>
    </citation>
    <scope>NUCLEOTIDE SEQUENCE [LARGE SCALE GENOMIC DNA]</scope>
    <source>
        <strain evidence="2 3">EH1</strain>
    </source>
</reference>
<dbReference type="PANTHER" id="PTHR37031">
    <property type="entry name" value="METALLOPHOSPHATASE BINDING DOMAIN PROTEIN"/>
    <property type="match status" value="1"/>
</dbReference>
<feature type="domain" description="PhoD-like phosphatase metallophosphatase" evidence="1">
    <location>
        <begin position="294"/>
        <end position="535"/>
    </location>
</feature>
<proteinExistence type="predicted"/>
<dbReference type="Gene3D" id="3.60.21.70">
    <property type="entry name" value="PhoD-like phosphatase"/>
    <property type="match status" value="1"/>
</dbReference>
<dbReference type="Pfam" id="PF09423">
    <property type="entry name" value="PhoD"/>
    <property type="match status" value="1"/>
</dbReference>
<evidence type="ECO:0000313" key="2">
    <source>
        <dbReference type="EMBL" id="AQQ01622.1"/>
    </source>
</evidence>
<dbReference type="InterPro" id="IPR029052">
    <property type="entry name" value="Metallo-depent_PP-like"/>
</dbReference>
<dbReference type="KEGG" id="paln:B0W48_18645"/>
<dbReference type="InterPro" id="IPR038607">
    <property type="entry name" value="PhoD-like_sf"/>
</dbReference>
<gene>
    <name evidence="2" type="ORF">B0W48_18645</name>
</gene>
<evidence type="ECO:0000313" key="3">
    <source>
        <dbReference type="Proteomes" id="UP000188243"/>
    </source>
</evidence>
<accession>A0A1Q2H2Q0</accession>
<organism evidence="2 3">
    <name type="scientific">Pseudoalteromonas aliena</name>
    <dbReference type="NCBI Taxonomy" id="247523"/>
    <lineage>
        <taxon>Bacteria</taxon>
        <taxon>Pseudomonadati</taxon>
        <taxon>Pseudomonadota</taxon>
        <taxon>Gammaproteobacteria</taxon>
        <taxon>Alteromonadales</taxon>
        <taxon>Pseudoalteromonadaceae</taxon>
        <taxon>Pseudoalteromonas</taxon>
    </lineage>
</organism>
<dbReference type="SUPFAM" id="SSF56300">
    <property type="entry name" value="Metallo-dependent phosphatases"/>
    <property type="match status" value="1"/>
</dbReference>
<dbReference type="PANTHER" id="PTHR37031:SF2">
    <property type="entry name" value="PHOD-LIKE PHOSPHATASE METALLOPHOSPHATASE DOMAIN-CONTAINING PROTEIN"/>
    <property type="match status" value="1"/>
</dbReference>
<dbReference type="EMBL" id="CP019628">
    <property type="protein sequence ID" value="AQQ01622.1"/>
    <property type="molecule type" value="Genomic_DNA"/>
</dbReference>
<name>A0A1Q2H2Q0_9GAMM</name>
<sequence length="619" mass="70848">MMTKTGQLPILLMGPMVRRAEQACVCIQFATSKPANCRIDLLNNESYSEQQSIALGEHLFLHFVVIKPINEQFPLDTQLPYALFIDGKNIDLSPWCFENQPSPAFVIPNKLTDILHGSCRNAHHPAKDSLVSASKWQNTQRSKNEQGAQLLLLSGDQVYADDVAGPMLLVIYQLIDQLGIYKEQPLELALPSDINEQLYNRHHFLPKTPWQNRSKLGVGYWLKKDEPHFSSVKAYNHLIYFEEYIALYLLNFSAAAWACVDLEKTQYTEQNNKNQTIFNAEKTALIDYAEGLSEVERLFANVSTLMMFDDHDVTDDWNLTAGWEQAISQNKSSKRIVSNGLASYWLFQGIGNDALTKTSALIKPFKDSLVDEDVWQFKAFDKSLHEFNYWHYELTTIPKVVVLDTRTHRWRNESNFSEPSGLLDWARLTDLEESLLSHEQVIIVSPAPVFGVKSIEAIQAMFNICGQPLMVDVENWMAHEGSAKKLLDTFRRTDTPNETLILSGDVHYSFCFSVQKRFGDHPNRIWQLTASGIKNEFPRKLINVLDKLDSILYGPKSPLNFFTKRWHMEVDKHQTIDEGQKYLVSDSAISLITLEQGNLSRYQLIHGDGHLTEFDLEHN</sequence>
<dbReference type="AlphaFoldDB" id="A0A1Q2H2Q0"/>
<dbReference type="RefSeq" id="WP_077538256.1">
    <property type="nucleotide sequence ID" value="NZ_CP019628.1"/>
</dbReference>
<protein>
    <submittedName>
        <fullName evidence="2">Metallophosphatase</fullName>
    </submittedName>
</protein>
<evidence type="ECO:0000259" key="1">
    <source>
        <dbReference type="Pfam" id="PF09423"/>
    </source>
</evidence>
<dbReference type="STRING" id="247523.B0W48_18645"/>